<proteinExistence type="predicted"/>
<dbReference type="InterPro" id="IPR002035">
    <property type="entry name" value="VWF_A"/>
</dbReference>
<dbReference type="SMART" id="SM00327">
    <property type="entry name" value="VWA"/>
    <property type="match status" value="1"/>
</dbReference>
<reference evidence="3" key="1">
    <citation type="submission" date="2018-09" db="EMBL/GenBank/DDBJ databases">
        <authorList>
            <person name="Livingstone P.G."/>
            <person name="Whitworth D.E."/>
        </authorList>
    </citation>
    <scope>NUCLEOTIDE SEQUENCE [LARGE SCALE GENOMIC DNA]</scope>
    <source>
        <strain evidence="3">CA043D</strain>
    </source>
</reference>
<dbReference type="InterPro" id="IPR008912">
    <property type="entry name" value="Uncharacterised_CoxE"/>
</dbReference>
<dbReference type="AlphaFoldDB" id="A0A3A8KRK1"/>
<organism evidence="2 3">
    <name type="scientific">Corallococcus carmarthensis</name>
    <dbReference type="NCBI Taxonomy" id="2316728"/>
    <lineage>
        <taxon>Bacteria</taxon>
        <taxon>Pseudomonadati</taxon>
        <taxon>Myxococcota</taxon>
        <taxon>Myxococcia</taxon>
        <taxon>Myxococcales</taxon>
        <taxon>Cystobacterineae</taxon>
        <taxon>Myxococcaceae</taxon>
        <taxon>Corallococcus</taxon>
    </lineage>
</organism>
<dbReference type="PANTHER" id="PTHR30634:SF16">
    <property type="entry name" value="OUTER-MEMBRANE LIPOPROTEIN LOLB"/>
    <property type="match status" value="1"/>
</dbReference>
<dbReference type="InterPro" id="IPR036465">
    <property type="entry name" value="vWFA_dom_sf"/>
</dbReference>
<dbReference type="InterPro" id="IPR050458">
    <property type="entry name" value="LolB"/>
</dbReference>
<protein>
    <submittedName>
        <fullName evidence="2">VWA domain-containing protein</fullName>
    </submittedName>
</protein>
<dbReference type="OrthoDB" id="9789979at2"/>
<comment type="caution">
    <text evidence="2">The sequence shown here is derived from an EMBL/GenBank/DDBJ whole genome shotgun (WGS) entry which is preliminary data.</text>
</comment>
<name>A0A3A8KRK1_9BACT</name>
<evidence type="ECO:0000259" key="1">
    <source>
        <dbReference type="SMART" id="SM00327"/>
    </source>
</evidence>
<evidence type="ECO:0000313" key="3">
    <source>
        <dbReference type="Proteomes" id="UP000268313"/>
    </source>
</evidence>
<dbReference type="SUPFAM" id="SSF53300">
    <property type="entry name" value="vWA-like"/>
    <property type="match status" value="1"/>
</dbReference>
<dbReference type="Proteomes" id="UP000268313">
    <property type="component" value="Unassembled WGS sequence"/>
</dbReference>
<evidence type="ECO:0000313" key="2">
    <source>
        <dbReference type="EMBL" id="RKH06815.1"/>
    </source>
</evidence>
<keyword evidence="3" id="KW-1185">Reference proteome</keyword>
<accession>A0A3A8KRK1</accession>
<dbReference type="Pfam" id="PF05762">
    <property type="entry name" value="VWA_CoxE"/>
    <property type="match status" value="1"/>
</dbReference>
<dbReference type="PANTHER" id="PTHR30634">
    <property type="entry name" value="OUTER MEMBRANE LOLAB LIPOPROTEIN INSERTION APPARATUS"/>
    <property type="match status" value="1"/>
</dbReference>
<feature type="domain" description="VWFA" evidence="1">
    <location>
        <begin position="222"/>
        <end position="382"/>
    </location>
</feature>
<dbReference type="RefSeq" id="WP_120601186.1">
    <property type="nucleotide sequence ID" value="NZ_JABFJX010000047.1"/>
</dbReference>
<dbReference type="Gene3D" id="3.40.50.410">
    <property type="entry name" value="von Willebrand factor, type A domain"/>
    <property type="match status" value="1"/>
</dbReference>
<dbReference type="EMBL" id="RAWE01000008">
    <property type="protein sequence ID" value="RKH06815.1"/>
    <property type="molecule type" value="Genomic_DNA"/>
</dbReference>
<sequence length="405" mass="45103">MSVDPKDLEPKDRDALLRWRLALGPEAEKTGSCPSLSALGASAGTVDLKGDDLEGLDDALSFVYGERSAGRGGSRPYLPRWLGALRDFFQDDVIALVQKDAIERKGLTELLFEPETLPFLDKNVELVTTLVSAIGLIPEQAKDTARAIIREVVEDLRKKLESPLRTAVLGALRRDRTSPIPIARNIDWRRTIRSNLKGWDAEKKRLIPERFYFWPNQRRHHEWDVTLVVDQSGSMAESVVYSSVMAAIFASLDVLRTSLVLFDTEIVDMTPVLADPVEVLFSAQLGGGTDINRAVAYAQEHYVRRPEKTLFILITDLYEGGNAEELVARLRQLVDSRSKVLCLLALSDSGRPSYDHAMAEQLTALGIPCFGCTPRKLVDVVERVMRNQDLAPLLASNDKKGERHG</sequence>
<gene>
    <name evidence="2" type="ORF">D7X32_04160</name>
</gene>